<dbReference type="Pfam" id="PF00001">
    <property type="entry name" value="7tm_1"/>
    <property type="match status" value="1"/>
</dbReference>
<dbReference type="InterPro" id="IPR017452">
    <property type="entry name" value="GPCR_Rhodpsn_7TM"/>
</dbReference>
<keyword evidence="10" id="KW-1185">Reference proteome</keyword>
<feature type="transmembrane region" description="Helical" evidence="7">
    <location>
        <begin position="105"/>
        <end position="126"/>
    </location>
</feature>
<dbReference type="PANTHER" id="PTHR46641">
    <property type="entry name" value="FMRFAMIDE RECEPTOR-RELATED"/>
    <property type="match status" value="1"/>
</dbReference>
<keyword evidence="4 7" id="KW-1133">Transmembrane helix</keyword>
<sequence length="493" mass="56137">MNTSESNFTVDEADDIEFHKNFMLTARFWVQRILVPSIMTIGIVGNVITIVIMTRRRMRSSTNNYLAALAIFDMMYLIFTFILSLSHYSRVPDSDHYVYWRLKPFILMLTDTCSNTSVWLTVTFTVERYIAVCHPMKGKVFCTESRAKKAIVAVFLFCFAFTIPTPFEWKVIERVDQATNHTTLALDHSEMGKNYLYKTIYYWLTVVFFIFVPFILLAIFNSFLIRSVHLSKVQRSSMTRGENSDSSQENKITIMLIAVVILFFVCQLPTACHLLYSTLHENFDLKQLYLLRGLGNIFNFLMSLNAAGNFVLYCLLSQKYRRTFIQIFCPCLREKRGMMNSMYYQSTVCSNVDTDSPGSSSSRRLSNARISKLSTPRGSSGDVNNTRRDSPAGGSRTVFLQVPRCSASKVVYDDADEDTFTEDSGQGQTSCAGRCRKMIRGPWKHLKQSMGIEDKKTREQIIPLKGGGNKCIVITAPEGMPDSTSHWTPNSAV</sequence>
<accession>A0A4Y2IX77</accession>
<dbReference type="SMART" id="SM01381">
    <property type="entry name" value="7TM_GPCR_Srsx"/>
    <property type="match status" value="1"/>
</dbReference>
<dbReference type="GO" id="GO:0016020">
    <property type="term" value="C:membrane"/>
    <property type="evidence" value="ECO:0007669"/>
    <property type="project" value="UniProtKB-SubCell"/>
</dbReference>
<dbReference type="AlphaFoldDB" id="A0A4Y2IX77"/>
<evidence type="ECO:0000256" key="7">
    <source>
        <dbReference type="SAM" id="Phobius"/>
    </source>
</evidence>
<feature type="region of interest" description="Disordered" evidence="6">
    <location>
        <begin position="354"/>
        <end position="396"/>
    </location>
</feature>
<evidence type="ECO:0000256" key="2">
    <source>
        <dbReference type="ARBA" id="ARBA00010663"/>
    </source>
</evidence>
<dbReference type="GO" id="GO:0004930">
    <property type="term" value="F:G protein-coupled receptor activity"/>
    <property type="evidence" value="ECO:0007669"/>
    <property type="project" value="InterPro"/>
</dbReference>
<reference evidence="9 10" key="1">
    <citation type="journal article" date="2019" name="Sci. Rep.">
        <title>Orb-weaving spider Araneus ventricosus genome elucidates the spidroin gene catalogue.</title>
        <authorList>
            <person name="Kono N."/>
            <person name="Nakamura H."/>
            <person name="Ohtoshi R."/>
            <person name="Moran D.A.P."/>
            <person name="Shinohara A."/>
            <person name="Yoshida Y."/>
            <person name="Fujiwara M."/>
            <person name="Mori M."/>
            <person name="Tomita M."/>
            <person name="Arakawa K."/>
        </authorList>
    </citation>
    <scope>NUCLEOTIDE SEQUENCE [LARGE SCALE GENOMIC DNA]</scope>
</reference>
<evidence type="ECO:0000313" key="10">
    <source>
        <dbReference type="Proteomes" id="UP000499080"/>
    </source>
</evidence>
<dbReference type="Proteomes" id="UP000499080">
    <property type="component" value="Unassembled WGS sequence"/>
</dbReference>
<comment type="similarity">
    <text evidence="2">Belongs to the G-protein coupled receptor 1 family.</text>
</comment>
<feature type="transmembrane region" description="Helical" evidence="7">
    <location>
        <begin position="200"/>
        <end position="225"/>
    </location>
</feature>
<gene>
    <name evidence="9" type="primary">FMRFaR_2</name>
    <name evidence="9" type="ORF">AVEN_267982_1</name>
</gene>
<evidence type="ECO:0000256" key="3">
    <source>
        <dbReference type="ARBA" id="ARBA00022692"/>
    </source>
</evidence>
<evidence type="ECO:0000313" key="9">
    <source>
        <dbReference type="EMBL" id="GBM82275.1"/>
    </source>
</evidence>
<dbReference type="CDD" id="cd14978">
    <property type="entry name" value="7tmA_FMRFamide_R-like"/>
    <property type="match status" value="1"/>
</dbReference>
<feature type="transmembrane region" description="Helical" evidence="7">
    <location>
        <begin position="65"/>
        <end position="85"/>
    </location>
</feature>
<dbReference type="PANTHER" id="PTHR46641:SF22">
    <property type="entry name" value="PROCTOLIN RECEPTOR, ISOFORM A"/>
    <property type="match status" value="1"/>
</dbReference>
<dbReference type="EMBL" id="BGPR01002999">
    <property type="protein sequence ID" value="GBM82275.1"/>
    <property type="molecule type" value="Genomic_DNA"/>
</dbReference>
<feature type="compositionally biased region" description="Polar residues" evidence="6">
    <location>
        <begin position="372"/>
        <end position="384"/>
    </location>
</feature>
<protein>
    <submittedName>
        <fullName evidence="9">FMRFamide receptor</fullName>
    </submittedName>
</protein>
<keyword evidence="5 7" id="KW-0472">Membrane</keyword>
<evidence type="ECO:0000256" key="4">
    <source>
        <dbReference type="ARBA" id="ARBA00022989"/>
    </source>
</evidence>
<feature type="transmembrane region" description="Helical" evidence="7">
    <location>
        <begin position="147"/>
        <end position="167"/>
    </location>
</feature>
<dbReference type="Gene3D" id="1.20.1070.10">
    <property type="entry name" value="Rhodopsin 7-helix transmembrane proteins"/>
    <property type="match status" value="1"/>
</dbReference>
<feature type="transmembrane region" description="Helical" evidence="7">
    <location>
        <begin position="254"/>
        <end position="276"/>
    </location>
</feature>
<proteinExistence type="inferred from homology"/>
<evidence type="ECO:0000256" key="1">
    <source>
        <dbReference type="ARBA" id="ARBA00004370"/>
    </source>
</evidence>
<keyword evidence="9" id="KW-0675">Receptor</keyword>
<evidence type="ECO:0000256" key="6">
    <source>
        <dbReference type="SAM" id="MobiDB-lite"/>
    </source>
</evidence>
<dbReference type="InterPro" id="IPR052954">
    <property type="entry name" value="GPCR-Ligand_Int"/>
</dbReference>
<evidence type="ECO:0000256" key="5">
    <source>
        <dbReference type="ARBA" id="ARBA00023136"/>
    </source>
</evidence>
<feature type="transmembrane region" description="Helical" evidence="7">
    <location>
        <begin position="296"/>
        <end position="316"/>
    </location>
</feature>
<comment type="subcellular location">
    <subcellularLocation>
        <location evidence="1">Membrane</location>
    </subcellularLocation>
</comment>
<organism evidence="9 10">
    <name type="scientific">Araneus ventricosus</name>
    <name type="common">Orbweaver spider</name>
    <name type="synonym">Epeira ventricosa</name>
    <dbReference type="NCBI Taxonomy" id="182803"/>
    <lineage>
        <taxon>Eukaryota</taxon>
        <taxon>Metazoa</taxon>
        <taxon>Ecdysozoa</taxon>
        <taxon>Arthropoda</taxon>
        <taxon>Chelicerata</taxon>
        <taxon>Arachnida</taxon>
        <taxon>Araneae</taxon>
        <taxon>Araneomorphae</taxon>
        <taxon>Entelegynae</taxon>
        <taxon>Araneoidea</taxon>
        <taxon>Araneidae</taxon>
        <taxon>Araneus</taxon>
    </lineage>
</organism>
<feature type="compositionally biased region" description="Low complexity" evidence="6">
    <location>
        <begin position="356"/>
        <end position="371"/>
    </location>
</feature>
<feature type="transmembrane region" description="Helical" evidence="7">
    <location>
        <begin position="33"/>
        <end position="53"/>
    </location>
</feature>
<keyword evidence="3 7" id="KW-0812">Transmembrane</keyword>
<dbReference type="OrthoDB" id="10011262at2759"/>
<dbReference type="PROSITE" id="PS50262">
    <property type="entry name" value="G_PROTEIN_RECEP_F1_2"/>
    <property type="match status" value="1"/>
</dbReference>
<dbReference type="SUPFAM" id="SSF81321">
    <property type="entry name" value="Family A G protein-coupled receptor-like"/>
    <property type="match status" value="1"/>
</dbReference>
<name>A0A4Y2IX77_ARAVE</name>
<evidence type="ECO:0000259" key="8">
    <source>
        <dbReference type="PROSITE" id="PS50262"/>
    </source>
</evidence>
<feature type="domain" description="G-protein coupled receptors family 1 profile" evidence="8">
    <location>
        <begin position="45"/>
        <end position="313"/>
    </location>
</feature>
<comment type="caution">
    <text evidence="9">The sequence shown here is derived from an EMBL/GenBank/DDBJ whole genome shotgun (WGS) entry which is preliminary data.</text>
</comment>
<dbReference type="PRINTS" id="PR00237">
    <property type="entry name" value="GPCRRHODOPSN"/>
</dbReference>
<dbReference type="InterPro" id="IPR000276">
    <property type="entry name" value="GPCR_Rhodpsn"/>
</dbReference>